<accession>A0ABN2U451</accession>
<keyword evidence="1" id="KW-0812">Transmembrane</keyword>
<evidence type="ECO:0000313" key="2">
    <source>
        <dbReference type="EMBL" id="GAA2027799.1"/>
    </source>
</evidence>
<feature type="transmembrane region" description="Helical" evidence="1">
    <location>
        <begin position="69"/>
        <end position="87"/>
    </location>
</feature>
<reference evidence="2 3" key="1">
    <citation type="journal article" date="2019" name="Int. J. Syst. Evol. Microbiol.">
        <title>The Global Catalogue of Microorganisms (GCM) 10K type strain sequencing project: providing services to taxonomists for standard genome sequencing and annotation.</title>
        <authorList>
            <consortium name="The Broad Institute Genomics Platform"/>
            <consortium name="The Broad Institute Genome Sequencing Center for Infectious Disease"/>
            <person name="Wu L."/>
            <person name="Ma J."/>
        </authorList>
    </citation>
    <scope>NUCLEOTIDE SEQUENCE [LARGE SCALE GENOMIC DNA]</scope>
    <source>
        <strain evidence="2 3">JCM 14283</strain>
    </source>
</reference>
<evidence type="ECO:0008006" key="4">
    <source>
        <dbReference type="Google" id="ProtNLM"/>
    </source>
</evidence>
<comment type="caution">
    <text evidence="2">The sequence shown here is derived from an EMBL/GenBank/DDBJ whole genome shotgun (WGS) entry which is preliminary data.</text>
</comment>
<gene>
    <name evidence="2" type="ORF">GCM10009740_16830</name>
</gene>
<proteinExistence type="predicted"/>
<keyword evidence="1" id="KW-1133">Transmembrane helix</keyword>
<organism evidence="2 3">
    <name type="scientific">Terrabacter terrae</name>
    <dbReference type="NCBI Taxonomy" id="318434"/>
    <lineage>
        <taxon>Bacteria</taxon>
        <taxon>Bacillati</taxon>
        <taxon>Actinomycetota</taxon>
        <taxon>Actinomycetes</taxon>
        <taxon>Micrococcales</taxon>
        <taxon>Intrasporangiaceae</taxon>
        <taxon>Terrabacter</taxon>
    </lineage>
</organism>
<sequence>MRVTHGASGASGRWLEVTQHGRLLKLFFRSRSVGPAMTALVTILVVALSPLGDMLVPIGALTGTSDRSVAARTIVTLAAAAAVLPLVEQPLAELEASARRSVRAWQWVALLSVVTLTCVLLVATASIVGSQSEPLVRNALGLTGLALLARPWWGRLGWIAPLVWVMASVLFGYQSGIGVAPWAWPIAERSPMAWMWALTAFLFGLGSLAWTWSNPARARAYEG</sequence>
<protein>
    <recommendedName>
        <fullName evidence="4">ABC transporter permease</fullName>
    </recommendedName>
</protein>
<evidence type="ECO:0000313" key="3">
    <source>
        <dbReference type="Proteomes" id="UP001501285"/>
    </source>
</evidence>
<feature type="transmembrane region" description="Helical" evidence="1">
    <location>
        <begin position="193"/>
        <end position="212"/>
    </location>
</feature>
<feature type="transmembrane region" description="Helical" evidence="1">
    <location>
        <begin position="162"/>
        <end position="187"/>
    </location>
</feature>
<dbReference type="EMBL" id="BAAANB010000008">
    <property type="protein sequence ID" value="GAA2027799.1"/>
    <property type="molecule type" value="Genomic_DNA"/>
</dbReference>
<evidence type="ECO:0000256" key="1">
    <source>
        <dbReference type="SAM" id="Phobius"/>
    </source>
</evidence>
<feature type="transmembrane region" description="Helical" evidence="1">
    <location>
        <begin position="107"/>
        <end position="129"/>
    </location>
</feature>
<keyword evidence="1" id="KW-0472">Membrane</keyword>
<dbReference type="Proteomes" id="UP001501285">
    <property type="component" value="Unassembled WGS sequence"/>
</dbReference>
<name>A0ABN2U451_9MICO</name>
<keyword evidence="3" id="KW-1185">Reference proteome</keyword>